<protein>
    <submittedName>
        <fullName evidence="1">Uncharacterized protein</fullName>
    </submittedName>
</protein>
<name>A0AAV4MAW8_CAEEX</name>
<evidence type="ECO:0000313" key="2">
    <source>
        <dbReference type="Proteomes" id="UP001054945"/>
    </source>
</evidence>
<sequence length="109" mass="12371">MPYKIAESIAVIDKEAWCETIVIVEARRSLYVSLMARRQSLVSCDILLTSQLRSFCLSKLASKAFQSFEKVFEIGWSTKTVFLCAIANQQSSQTALMREVFLPEGLDRE</sequence>
<dbReference type="Proteomes" id="UP001054945">
    <property type="component" value="Unassembled WGS sequence"/>
</dbReference>
<reference evidence="1 2" key="1">
    <citation type="submission" date="2021-06" db="EMBL/GenBank/DDBJ databases">
        <title>Caerostris extrusa draft genome.</title>
        <authorList>
            <person name="Kono N."/>
            <person name="Arakawa K."/>
        </authorList>
    </citation>
    <scope>NUCLEOTIDE SEQUENCE [LARGE SCALE GENOMIC DNA]</scope>
</reference>
<proteinExistence type="predicted"/>
<dbReference type="EMBL" id="BPLR01019568">
    <property type="protein sequence ID" value="GIX69287.1"/>
    <property type="molecule type" value="Genomic_DNA"/>
</dbReference>
<dbReference type="AlphaFoldDB" id="A0AAV4MAW8"/>
<keyword evidence="2" id="KW-1185">Reference proteome</keyword>
<comment type="caution">
    <text evidence="1">The sequence shown here is derived from an EMBL/GenBank/DDBJ whole genome shotgun (WGS) entry which is preliminary data.</text>
</comment>
<gene>
    <name evidence="1" type="ORF">CEXT_183501</name>
</gene>
<organism evidence="1 2">
    <name type="scientific">Caerostris extrusa</name>
    <name type="common">Bark spider</name>
    <name type="synonym">Caerostris bankana</name>
    <dbReference type="NCBI Taxonomy" id="172846"/>
    <lineage>
        <taxon>Eukaryota</taxon>
        <taxon>Metazoa</taxon>
        <taxon>Ecdysozoa</taxon>
        <taxon>Arthropoda</taxon>
        <taxon>Chelicerata</taxon>
        <taxon>Arachnida</taxon>
        <taxon>Araneae</taxon>
        <taxon>Araneomorphae</taxon>
        <taxon>Entelegynae</taxon>
        <taxon>Araneoidea</taxon>
        <taxon>Araneidae</taxon>
        <taxon>Caerostris</taxon>
    </lineage>
</organism>
<accession>A0AAV4MAW8</accession>
<evidence type="ECO:0000313" key="1">
    <source>
        <dbReference type="EMBL" id="GIX69287.1"/>
    </source>
</evidence>